<dbReference type="EMBL" id="LVLJ01001867">
    <property type="protein sequence ID" value="OAE27510.1"/>
    <property type="molecule type" value="Genomic_DNA"/>
</dbReference>
<accession>A0A176W397</accession>
<dbReference type="AlphaFoldDB" id="A0A176W397"/>
<name>A0A176W397_MARPO</name>
<evidence type="ECO:0000313" key="2">
    <source>
        <dbReference type="Proteomes" id="UP000077202"/>
    </source>
</evidence>
<comment type="caution">
    <text evidence="1">The sequence shown here is derived from an EMBL/GenBank/DDBJ whole genome shotgun (WGS) entry which is preliminary data.</text>
</comment>
<gene>
    <name evidence="1" type="ORF">AXG93_3857s1080</name>
</gene>
<proteinExistence type="predicted"/>
<keyword evidence="2" id="KW-1185">Reference proteome</keyword>
<evidence type="ECO:0000313" key="1">
    <source>
        <dbReference type="EMBL" id="OAE27510.1"/>
    </source>
</evidence>
<dbReference type="Proteomes" id="UP000077202">
    <property type="component" value="Unassembled WGS sequence"/>
</dbReference>
<reference evidence="1" key="1">
    <citation type="submission" date="2016-03" db="EMBL/GenBank/DDBJ databases">
        <title>Mechanisms controlling the formation of the plant cell surface in tip-growing cells are functionally conserved among land plants.</title>
        <authorList>
            <person name="Honkanen S."/>
            <person name="Jones V.A."/>
            <person name="Morieri G."/>
            <person name="Champion C."/>
            <person name="Hetherington A.J."/>
            <person name="Kelly S."/>
            <person name="Saint-Marcoux D."/>
            <person name="Proust H."/>
            <person name="Prescott H."/>
            <person name="Dolan L."/>
        </authorList>
    </citation>
    <scope>NUCLEOTIDE SEQUENCE [LARGE SCALE GENOMIC DNA]</scope>
    <source>
        <tissue evidence="1">Whole gametophyte</tissue>
    </source>
</reference>
<protein>
    <submittedName>
        <fullName evidence="1">Uncharacterized protein</fullName>
    </submittedName>
</protein>
<organism evidence="1 2">
    <name type="scientific">Marchantia polymorpha subsp. ruderalis</name>
    <dbReference type="NCBI Taxonomy" id="1480154"/>
    <lineage>
        <taxon>Eukaryota</taxon>
        <taxon>Viridiplantae</taxon>
        <taxon>Streptophyta</taxon>
        <taxon>Embryophyta</taxon>
        <taxon>Marchantiophyta</taxon>
        <taxon>Marchantiopsida</taxon>
        <taxon>Marchantiidae</taxon>
        <taxon>Marchantiales</taxon>
        <taxon>Marchantiaceae</taxon>
        <taxon>Marchantia</taxon>
    </lineage>
</organism>
<sequence>MQEIYELIHSKSYDEPDVRTRKWMLSTNKRNWRVGADLPNLGDITAKLVPKDILLEASSNVRCFSQVGIELRISSQPDCSTPKDHRLCALPAQDGGQCDVITAESIEPDSSVKTFSS</sequence>